<comment type="caution">
    <text evidence="1">The sequence shown here is derived from an EMBL/GenBank/DDBJ whole genome shotgun (WGS) entry which is preliminary data.</text>
</comment>
<dbReference type="RefSeq" id="WP_202344769.1">
    <property type="nucleotide sequence ID" value="NZ_BAAAPI010000006.1"/>
</dbReference>
<name>A0ABS1SG44_9MICO</name>
<dbReference type="Proteomes" id="UP001645859">
    <property type="component" value="Unassembled WGS sequence"/>
</dbReference>
<keyword evidence="2" id="KW-1185">Reference proteome</keyword>
<proteinExistence type="predicted"/>
<evidence type="ECO:0000313" key="2">
    <source>
        <dbReference type="Proteomes" id="UP001645859"/>
    </source>
</evidence>
<evidence type="ECO:0000313" key="1">
    <source>
        <dbReference type="EMBL" id="MBL3679510.1"/>
    </source>
</evidence>
<sequence length="84" mass="8546">MTEFADTQVDLAQAALSTVIDLREEFGLRGAEATLCAAAALTAGNPSLAAGYSALADALGEAEREVAALVREHSATVQRLGGAQ</sequence>
<dbReference type="EMBL" id="QYAC01000004">
    <property type="protein sequence ID" value="MBL3679510.1"/>
    <property type="molecule type" value="Genomic_DNA"/>
</dbReference>
<gene>
    <name evidence="1" type="ORF">D3230_09450</name>
</gene>
<reference evidence="1 2" key="1">
    <citation type="submission" date="2018-09" db="EMBL/GenBank/DDBJ databases">
        <title>Comparative genomics of Leucobacter spp.</title>
        <authorList>
            <person name="Reis A.C."/>
            <person name="Kolvenbach B.A."/>
            <person name="Corvini P.F.X."/>
            <person name="Nunes O.C."/>
        </authorList>
    </citation>
    <scope>NUCLEOTIDE SEQUENCE [LARGE SCALE GENOMIC DNA]</scope>
    <source>
        <strain evidence="1 2">TAN 31504</strain>
    </source>
</reference>
<protein>
    <submittedName>
        <fullName evidence="1">Uncharacterized protein</fullName>
    </submittedName>
</protein>
<accession>A0ABS1SG44</accession>
<organism evidence="1 2">
    <name type="scientific">Leucobacter chromiireducens subsp. solipictus</name>
    <dbReference type="NCBI Taxonomy" id="398235"/>
    <lineage>
        <taxon>Bacteria</taxon>
        <taxon>Bacillati</taxon>
        <taxon>Actinomycetota</taxon>
        <taxon>Actinomycetes</taxon>
        <taxon>Micrococcales</taxon>
        <taxon>Microbacteriaceae</taxon>
        <taxon>Leucobacter</taxon>
    </lineage>
</organism>